<feature type="non-terminal residue" evidence="2">
    <location>
        <position position="1"/>
    </location>
</feature>
<feature type="compositionally biased region" description="Low complexity" evidence="1">
    <location>
        <begin position="88"/>
        <end position="99"/>
    </location>
</feature>
<feature type="compositionally biased region" description="Basic residues" evidence="1">
    <location>
        <begin position="222"/>
        <end position="238"/>
    </location>
</feature>
<feature type="compositionally biased region" description="Low complexity" evidence="1">
    <location>
        <begin position="199"/>
        <end position="208"/>
    </location>
</feature>
<feature type="compositionally biased region" description="Basic and acidic residues" evidence="1">
    <location>
        <begin position="127"/>
        <end position="137"/>
    </location>
</feature>
<feature type="compositionally biased region" description="Basic residues" evidence="1">
    <location>
        <begin position="1"/>
        <end position="10"/>
    </location>
</feature>
<reference evidence="2" key="1">
    <citation type="submission" date="2020-02" db="EMBL/GenBank/DDBJ databases">
        <authorList>
            <person name="Meier V. D."/>
        </authorList>
    </citation>
    <scope>NUCLEOTIDE SEQUENCE</scope>
    <source>
        <strain evidence="2">AVDCRST_MAG21</strain>
    </source>
</reference>
<feature type="compositionally biased region" description="Basic residues" evidence="1">
    <location>
        <begin position="293"/>
        <end position="302"/>
    </location>
</feature>
<dbReference type="EMBL" id="CADCUL010000071">
    <property type="protein sequence ID" value="CAA9369521.1"/>
    <property type="molecule type" value="Genomic_DNA"/>
</dbReference>
<proteinExistence type="predicted"/>
<feature type="compositionally biased region" description="Basic residues" evidence="1">
    <location>
        <begin position="66"/>
        <end position="75"/>
    </location>
</feature>
<feature type="compositionally biased region" description="Basic residues" evidence="1">
    <location>
        <begin position="177"/>
        <end position="194"/>
    </location>
</feature>
<name>A0A6J4MXN9_9ACTN</name>
<evidence type="ECO:0000313" key="2">
    <source>
        <dbReference type="EMBL" id="CAA9369521.1"/>
    </source>
</evidence>
<organism evidence="2">
    <name type="scientific">uncultured Nocardioidaceae bacterium</name>
    <dbReference type="NCBI Taxonomy" id="253824"/>
    <lineage>
        <taxon>Bacteria</taxon>
        <taxon>Bacillati</taxon>
        <taxon>Actinomycetota</taxon>
        <taxon>Actinomycetes</taxon>
        <taxon>Propionibacteriales</taxon>
        <taxon>Nocardioidaceae</taxon>
        <taxon>environmental samples</taxon>
    </lineage>
</organism>
<accession>A0A6J4MXN9</accession>
<feature type="compositionally biased region" description="Basic residues" evidence="1">
    <location>
        <begin position="143"/>
        <end position="152"/>
    </location>
</feature>
<gene>
    <name evidence="2" type="ORF">AVDCRST_MAG21-554</name>
</gene>
<feature type="region of interest" description="Disordered" evidence="1">
    <location>
        <begin position="1"/>
        <end position="52"/>
    </location>
</feature>
<protein>
    <submittedName>
        <fullName evidence="2">Uncharacterized protein</fullName>
    </submittedName>
</protein>
<sequence length="498" mass="54807">PRLPRPHRLHRGGDHRAQLPLPPGRADQSRTRGRVAPSGRREAGCLGGDPELQARRLPVLERRVHRAGVRPRRRTALLLRQPTRHHPPALLGAGLPAGAEDGVHRPAHRGFGARFQQPAPRRRRQPRTPEGEADGRRAAPLRGQRRPRRRARRQADQATARLRAQDDARPEADQPQRPRRRIRRHAGKHGRRPGRVAVQPQAPRAALPGGPGPPGDGAAQRAHQRARRHAQGRRRDHQHLRDAPGGRRREAALPAAGRIRGPVRDRRRGGHAGARPGAGDRAVLHHQAPGQGHRPRPRHGARLRPAVARSPGGRERAGPRHHHPNDLPGGRGRRGAGAEKRGRNRSVARGPARLGRNDPRRGGQRRRAGAGAGALERPWLPRVGRGQRRRGAPGLRAGRGQDRPRVHRHRHAGRRERRGARPRGGRAPAGGAGAANHGLQRGTRGRRPPRDRLGGARQTLQPDPTRRPHPRGPQRQEARRPPAAACPSSRRRAGPRGL</sequence>
<feature type="compositionally biased region" description="Basic and acidic residues" evidence="1">
    <location>
        <begin position="163"/>
        <end position="176"/>
    </location>
</feature>
<feature type="compositionally biased region" description="Basic residues" evidence="1">
    <location>
        <begin position="405"/>
        <end position="424"/>
    </location>
</feature>
<feature type="compositionally biased region" description="Basic residues" evidence="1">
    <location>
        <begin position="489"/>
        <end position="498"/>
    </location>
</feature>
<feature type="compositionally biased region" description="Basic and acidic residues" evidence="1">
    <location>
        <begin position="239"/>
        <end position="251"/>
    </location>
</feature>
<feature type="non-terminal residue" evidence="2">
    <location>
        <position position="498"/>
    </location>
</feature>
<dbReference type="AlphaFoldDB" id="A0A6J4MXN9"/>
<evidence type="ECO:0000256" key="1">
    <source>
        <dbReference type="SAM" id="MobiDB-lite"/>
    </source>
</evidence>
<feature type="region of interest" description="Disordered" evidence="1">
    <location>
        <begin position="66"/>
        <end position="498"/>
    </location>
</feature>